<name>X0S4D4_9ZZZZ</name>
<feature type="region of interest" description="Disordered" evidence="1">
    <location>
        <begin position="1"/>
        <end position="20"/>
    </location>
</feature>
<evidence type="ECO:0000256" key="1">
    <source>
        <dbReference type="SAM" id="MobiDB-lite"/>
    </source>
</evidence>
<gene>
    <name evidence="2" type="ORF">S01H1_08357</name>
</gene>
<reference evidence="2" key="1">
    <citation type="journal article" date="2014" name="Front. Microbiol.">
        <title>High frequency of phylogenetically diverse reductive dehalogenase-homologous genes in deep subseafloor sedimentary metagenomes.</title>
        <authorList>
            <person name="Kawai M."/>
            <person name="Futagami T."/>
            <person name="Toyoda A."/>
            <person name="Takaki Y."/>
            <person name="Nishi S."/>
            <person name="Hori S."/>
            <person name="Arai W."/>
            <person name="Tsubouchi T."/>
            <person name="Morono Y."/>
            <person name="Uchiyama I."/>
            <person name="Ito T."/>
            <person name="Fujiyama A."/>
            <person name="Inagaki F."/>
            <person name="Takami H."/>
        </authorList>
    </citation>
    <scope>NUCLEOTIDE SEQUENCE</scope>
    <source>
        <strain evidence="2">Expedition CK06-06</strain>
    </source>
</reference>
<organism evidence="2">
    <name type="scientific">marine sediment metagenome</name>
    <dbReference type="NCBI Taxonomy" id="412755"/>
    <lineage>
        <taxon>unclassified sequences</taxon>
        <taxon>metagenomes</taxon>
        <taxon>ecological metagenomes</taxon>
    </lineage>
</organism>
<dbReference type="EMBL" id="BARS01004291">
    <property type="protein sequence ID" value="GAF75884.1"/>
    <property type="molecule type" value="Genomic_DNA"/>
</dbReference>
<accession>X0S4D4</accession>
<sequence>MKPQNNPLTNWIDDENTEVPNSLGPVNDTIAKTIADELFVHAALVDRVQRNNEKEITNFYSVLNLISKDAPAPSRSVKTPTGFAR</sequence>
<dbReference type="AlphaFoldDB" id="X0S4D4"/>
<proteinExistence type="predicted"/>
<protein>
    <submittedName>
        <fullName evidence="2">Uncharacterized protein</fullName>
    </submittedName>
</protein>
<feature type="non-terminal residue" evidence="2">
    <location>
        <position position="85"/>
    </location>
</feature>
<comment type="caution">
    <text evidence="2">The sequence shown here is derived from an EMBL/GenBank/DDBJ whole genome shotgun (WGS) entry which is preliminary data.</text>
</comment>
<evidence type="ECO:0000313" key="2">
    <source>
        <dbReference type="EMBL" id="GAF75884.1"/>
    </source>
</evidence>